<accession>A0A8J3BQW3</accession>
<gene>
    <name evidence="5" type="ORF">GCM10010124_32590</name>
</gene>
<reference evidence="5" key="2">
    <citation type="submission" date="2020-09" db="EMBL/GenBank/DDBJ databases">
        <authorList>
            <person name="Sun Q."/>
            <person name="Ohkuma M."/>
        </authorList>
    </citation>
    <scope>NUCLEOTIDE SEQUENCE</scope>
    <source>
        <strain evidence="5">JCM 3091</strain>
    </source>
</reference>
<comment type="similarity">
    <text evidence="2">Belongs to the IucA/IucC family.</text>
</comment>
<evidence type="ECO:0000259" key="3">
    <source>
        <dbReference type="Pfam" id="PF04183"/>
    </source>
</evidence>
<organism evidence="5 6">
    <name type="scientific">Pilimelia terevasa</name>
    <dbReference type="NCBI Taxonomy" id="53372"/>
    <lineage>
        <taxon>Bacteria</taxon>
        <taxon>Bacillati</taxon>
        <taxon>Actinomycetota</taxon>
        <taxon>Actinomycetes</taxon>
        <taxon>Micromonosporales</taxon>
        <taxon>Micromonosporaceae</taxon>
        <taxon>Pilimelia</taxon>
    </lineage>
</organism>
<dbReference type="Pfam" id="PF04183">
    <property type="entry name" value="IucA_IucC"/>
    <property type="match status" value="2"/>
</dbReference>
<dbReference type="InterPro" id="IPR007310">
    <property type="entry name" value="Aerobactin_biosyn_IucA/IucC_N"/>
</dbReference>
<proteinExistence type="inferred from homology"/>
<comment type="caution">
    <text evidence="5">The sequence shown here is derived from an EMBL/GenBank/DDBJ whole genome shotgun (WGS) entry which is preliminary data.</text>
</comment>
<dbReference type="PANTHER" id="PTHR34384">
    <property type="entry name" value="L-2,3-DIAMINOPROPANOATE--CITRATE LIGASE"/>
    <property type="match status" value="1"/>
</dbReference>
<protein>
    <submittedName>
        <fullName evidence="5">Iron transporter</fullName>
    </submittedName>
</protein>
<evidence type="ECO:0000256" key="1">
    <source>
        <dbReference type="ARBA" id="ARBA00004924"/>
    </source>
</evidence>
<dbReference type="GO" id="GO:0019290">
    <property type="term" value="P:siderophore biosynthetic process"/>
    <property type="evidence" value="ECO:0007669"/>
    <property type="project" value="InterPro"/>
</dbReference>
<dbReference type="PANTHER" id="PTHR34384:SF5">
    <property type="entry name" value="L-2,3-DIAMINOPROPANOATE--CITRATE LIGASE"/>
    <property type="match status" value="1"/>
</dbReference>
<dbReference type="Pfam" id="PF06276">
    <property type="entry name" value="FhuF"/>
    <property type="match status" value="1"/>
</dbReference>
<feature type="domain" description="Aerobactin siderophore biosynthesis IucA/IucC-like C-terminal" evidence="4">
    <location>
        <begin position="352"/>
        <end position="501"/>
    </location>
</feature>
<dbReference type="EMBL" id="BMQC01000012">
    <property type="protein sequence ID" value="GGK37330.1"/>
    <property type="molecule type" value="Genomic_DNA"/>
</dbReference>
<dbReference type="Gene3D" id="1.10.510.40">
    <property type="match status" value="1"/>
</dbReference>
<dbReference type="GO" id="GO:0016881">
    <property type="term" value="F:acid-amino acid ligase activity"/>
    <property type="evidence" value="ECO:0007669"/>
    <property type="project" value="UniProtKB-ARBA"/>
</dbReference>
<dbReference type="InterPro" id="IPR037455">
    <property type="entry name" value="LucA/IucC-like"/>
</dbReference>
<dbReference type="AlphaFoldDB" id="A0A8J3BQW3"/>
<feature type="domain" description="Aerobactin siderophore biosynthesis IucA/IucC N-terminal" evidence="3">
    <location>
        <begin position="200"/>
        <end position="328"/>
    </location>
</feature>
<feature type="domain" description="Aerobactin siderophore biosynthesis IucA/IucC N-terminal" evidence="3">
    <location>
        <begin position="143"/>
        <end position="186"/>
    </location>
</feature>
<keyword evidence="6" id="KW-1185">Reference proteome</keyword>
<evidence type="ECO:0000259" key="4">
    <source>
        <dbReference type="Pfam" id="PF06276"/>
    </source>
</evidence>
<name>A0A8J3BQW3_9ACTN</name>
<evidence type="ECO:0000313" key="5">
    <source>
        <dbReference type="EMBL" id="GGK37330.1"/>
    </source>
</evidence>
<evidence type="ECO:0000313" key="6">
    <source>
        <dbReference type="Proteomes" id="UP000662200"/>
    </source>
</evidence>
<dbReference type="Proteomes" id="UP000662200">
    <property type="component" value="Unassembled WGS sequence"/>
</dbReference>
<evidence type="ECO:0000256" key="2">
    <source>
        <dbReference type="ARBA" id="ARBA00007832"/>
    </source>
</evidence>
<comment type="pathway">
    <text evidence="1">Siderophore biosynthesis.</text>
</comment>
<dbReference type="RefSeq" id="WP_189115199.1">
    <property type="nucleotide sequence ID" value="NZ_BMQC01000012.1"/>
</dbReference>
<reference evidence="5" key="1">
    <citation type="journal article" date="2014" name="Int. J. Syst. Evol. Microbiol.">
        <title>Complete genome sequence of Corynebacterium casei LMG S-19264T (=DSM 44701T), isolated from a smear-ripened cheese.</title>
        <authorList>
            <consortium name="US DOE Joint Genome Institute (JGI-PGF)"/>
            <person name="Walter F."/>
            <person name="Albersmeier A."/>
            <person name="Kalinowski J."/>
            <person name="Ruckert C."/>
        </authorList>
    </citation>
    <scope>NUCLEOTIDE SEQUENCE</scope>
    <source>
        <strain evidence="5">JCM 3091</strain>
    </source>
</reference>
<dbReference type="InterPro" id="IPR022770">
    <property type="entry name" value="IucA/IucC-like_C"/>
</dbReference>
<sequence>MAPAGAAAAGGSPEGPRARAAVLGRLWSALLREPCPGVAGVEVAGSAARVRLADGRVLAGPALAPFARAGPGLAVRDCGGRRYEDAAALVAALPVPPQRRARFAAELADSAANLADAYAHAPPPPTLAALAALPADAAAVLGEQVAVAGHPLHPGCRTRTGMSRAQVRAYAPEHRPVVPVRWWTVPAGRWWSPTGSPPELPLHPWQAAALVGAYPWLRPTGRVAATRPLMSLRTVAAGDGTHLKLALDVQMTSAVRRVSAAALHNGPLLGALLGGLAGRLPGLRVLAEVGGGAACADGAPVPSLAYLRRVGPRRRPGEVVLPLGSLCADGAAGRPPLAVQAAAAGYGGDPVAFLAALLEVLLPPLVALLHAGVALEAHGQNTLVALAGGRPVRVYYRDFGGVRVSAARLRAAGLEVPPLRGDLWCEDADELRTTLAAAVGVVVGELVAVLGRYAAPQRCWAAVSAALAAAFAGVPGAAADEAAWRAAPLPVKATTAMRLADAPLANQWARMPYGWEGPW</sequence>